<dbReference type="EMBL" id="CADCTV010000936">
    <property type="protein sequence ID" value="CAA9369570.1"/>
    <property type="molecule type" value="Genomic_DNA"/>
</dbReference>
<dbReference type="AlphaFoldDB" id="A0A6J4MWM1"/>
<proteinExistence type="predicted"/>
<feature type="non-terminal residue" evidence="1">
    <location>
        <position position="43"/>
    </location>
</feature>
<reference evidence="1" key="1">
    <citation type="submission" date="2020-02" db="EMBL/GenBank/DDBJ databases">
        <authorList>
            <person name="Meier V. D."/>
        </authorList>
    </citation>
    <scope>NUCLEOTIDE SEQUENCE</scope>
    <source>
        <strain evidence="1">AVDCRST_MAG89</strain>
    </source>
</reference>
<protein>
    <submittedName>
        <fullName evidence="1">Uncharacterized protein</fullName>
    </submittedName>
</protein>
<feature type="non-terminal residue" evidence="1">
    <location>
        <position position="1"/>
    </location>
</feature>
<evidence type="ECO:0000313" key="1">
    <source>
        <dbReference type="EMBL" id="CAA9369570.1"/>
    </source>
</evidence>
<sequence length="43" mass="4437">CAWGFAAQPPGWRGPAIPFAPGAGTKGSGEFARVEYVVAFAKL</sequence>
<accession>A0A6J4MWM1</accession>
<name>A0A6J4MWM1_9BACT</name>
<organism evidence="1">
    <name type="scientific">uncultured Gemmatimonadota bacterium</name>
    <dbReference type="NCBI Taxonomy" id="203437"/>
    <lineage>
        <taxon>Bacteria</taxon>
        <taxon>Pseudomonadati</taxon>
        <taxon>Gemmatimonadota</taxon>
        <taxon>environmental samples</taxon>
    </lineage>
</organism>
<gene>
    <name evidence="1" type="ORF">AVDCRST_MAG89-4462</name>
</gene>